<protein>
    <submittedName>
        <fullName evidence="1">Flagellar hook-associated protein FlgK</fullName>
    </submittedName>
</protein>
<organism evidence="1 2">
    <name type="scientific">Candidatus Epulonipiscium fishelsonii</name>
    <dbReference type="NCBI Taxonomy" id="77094"/>
    <lineage>
        <taxon>Bacteria</taxon>
        <taxon>Bacillati</taxon>
        <taxon>Bacillota</taxon>
        <taxon>Clostridia</taxon>
        <taxon>Lachnospirales</taxon>
        <taxon>Lachnospiraceae</taxon>
        <taxon>Candidatus Epulonipiscium</taxon>
    </lineage>
</organism>
<dbReference type="Proteomes" id="UP000188605">
    <property type="component" value="Unassembled WGS sequence"/>
</dbReference>
<dbReference type="EMBL" id="LJDB01000024">
    <property type="protein sequence ID" value="ONI41954.1"/>
    <property type="molecule type" value="Genomic_DNA"/>
</dbReference>
<sequence>MSMASLSRVMSGLLSSKKGLEVTGHNIANVNTKGYTRQQLMHHDAGYLTVGFNGGVPMQVGTGVNDTEVRQIRDSFLDQQFRTQNSMLSYYQTQTTVMNEVETILDEPYGEGLSELLNNFWGQTQKLSANPENIEERMAFIQSAYTLMERAKQIQDSYTEYQYNLNEQVEESVKNINELTDGIVEMNAKIVAAEQTGQKANDYRDIRNNLIDELSSYMQVDVYEEGDGSVSINAEGRALVNGPFKNEILLKQSQPMSPFKVPAFKSGGNLFNLTKEINSTNGNDGASLKALLVARGPAVADAGTSWKDITLNDSKSASEEGNSYIIPELQKNLDMLMMEVADVVNSALDGEGIGIHEGLQGVQVFIPIKENQLMTTSNMQINPELLETGGYNKLGTVSITGNIGDNSKIQELLTAWNEPKEWYKNKDGTVDPNAPFERTLDIPDFFNQYVREIGQKGSVNASKMNEKTSIVTSVTNEKFSLMAVSLDEELATMMKYQYAYNASARMVTMLDGMIETVINQV</sequence>
<comment type="caution">
    <text evidence="1">The sequence shown here is derived from an EMBL/GenBank/DDBJ whole genome shotgun (WGS) entry which is preliminary data.</text>
</comment>
<evidence type="ECO:0000313" key="1">
    <source>
        <dbReference type="EMBL" id="ONI41954.1"/>
    </source>
</evidence>
<keyword evidence="1" id="KW-0969">Cilium</keyword>
<evidence type="ECO:0000313" key="2">
    <source>
        <dbReference type="Proteomes" id="UP000188605"/>
    </source>
</evidence>
<keyword evidence="2" id="KW-1185">Reference proteome</keyword>
<proteinExistence type="predicted"/>
<keyword evidence="1" id="KW-0282">Flagellum</keyword>
<gene>
    <name evidence="1" type="ORF">AN396_02640</name>
</gene>
<reference evidence="1" key="1">
    <citation type="submission" date="2016-08" db="EMBL/GenBank/DDBJ databases">
        <authorList>
            <person name="Ngugi D.K."/>
            <person name="Miyake S."/>
            <person name="Stingl U."/>
        </authorList>
    </citation>
    <scope>NUCLEOTIDE SEQUENCE</scope>
    <source>
        <strain evidence="1">SCG-B11WGA-EpuloA1</strain>
    </source>
</reference>
<accession>A0ACC8XF38</accession>
<name>A0ACC8XF38_9FIRM</name>
<keyword evidence="1" id="KW-0966">Cell projection</keyword>